<dbReference type="Pfam" id="PF00063">
    <property type="entry name" value="Myosin_head"/>
    <property type="match status" value="1"/>
</dbReference>
<feature type="region of interest" description="Disordered" evidence="8">
    <location>
        <begin position="1171"/>
        <end position="1271"/>
    </location>
</feature>
<evidence type="ECO:0000313" key="11">
    <source>
        <dbReference type="Proteomes" id="UP000236333"/>
    </source>
</evidence>
<feature type="compositionally biased region" description="Polar residues" evidence="8">
    <location>
        <begin position="1359"/>
        <end position="1378"/>
    </location>
</feature>
<dbReference type="SMART" id="SM00242">
    <property type="entry name" value="MYSc"/>
    <property type="match status" value="1"/>
</dbReference>
<keyword evidence="3 6" id="KW-0518">Myosin</keyword>
<feature type="region of interest" description="Actin-binding" evidence="6">
    <location>
        <begin position="618"/>
        <end position="640"/>
    </location>
</feature>
<dbReference type="InterPro" id="IPR000048">
    <property type="entry name" value="IQ_motif_EF-hand-BS"/>
</dbReference>
<keyword evidence="4 6" id="KW-0505">Motor protein</keyword>
<dbReference type="GO" id="GO:0016020">
    <property type="term" value="C:membrane"/>
    <property type="evidence" value="ECO:0007669"/>
    <property type="project" value="TreeGrafter"/>
</dbReference>
<dbReference type="SUPFAM" id="SSF52540">
    <property type="entry name" value="P-loop containing nucleoside triphosphate hydrolases"/>
    <property type="match status" value="1"/>
</dbReference>
<dbReference type="GO" id="GO:0051015">
    <property type="term" value="F:actin filament binding"/>
    <property type="evidence" value="ECO:0007669"/>
    <property type="project" value="TreeGrafter"/>
</dbReference>
<keyword evidence="1 6" id="KW-0547">Nucleotide-binding</keyword>
<dbReference type="GO" id="GO:0007015">
    <property type="term" value="P:actin filament organization"/>
    <property type="evidence" value="ECO:0007669"/>
    <property type="project" value="TreeGrafter"/>
</dbReference>
<evidence type="ECO:0000256" key="7">
    <source>
        <dbReference type="SAM" id="Coils"/>
    </source>
</evidence>
<dbReference type="Proteomes" id="UP000236333">
    <property type="component" value="Unassembled WGS sequence"/>
</dbReference>
<dbReference type="PANTHER" id="PTHR13140">
    <property type="entry name" value="MYOSIN"/>
    <property type="match status" value="1"/>
</dbReference>
<feature type="domain" description="Myosin motor" evidence="9">
    <location>
        <begin position="66"/>
        <end position="747"/>
    </location>
</feature>
<dbReference type="InterPro" id="IPR001609">
    <property type="entry name" value="Myosin_head_motor_dom-like"/>
</dbReference>
<dbReference type="PRINTS" id="PR00193">
    <property type="entry name" value="MYOSINHEAVY"/>
</dbReference>
<comment type="similarity">
    <text evidence="6">Belongs to the TRAFAC class myosin-kinesin ATPase superfamily. Myosin family.</text>
</comment>
<feature type="compositionally biased region" description="Pro residues" evidence="8">
    <location>
        <begin position="1234"/>
        <end position="1255"/>
    </location>
</feature>
<dbReference type="FunFam" id="1.10.10.820:FF:000001">
    <property type="entry name" value="Myosin heavy chain"/>
    <property type="match status" value="1"/>
</dbReference>
<evidence type="ECO:0000256" key="1">
    <source>
        <dbReference type="ARBA" id="ARBA00022741"/>
    </source>
</evidence>
<protein>
    <submittedName>
        <fullName evidence="10">Myosin-2 heavy chain</fullName>
    </submittedName>
</protein>
<dbReference type="Gene3D" id="1.20.5.4820">
    <property type="match status" value="1"/>
</dbReference>
<dbReference type="PROSITE" id="PS51456">
    <property type="entry name" value="MYOSIN_MOTOR"/>
    <property type="match status" value="1"/>
</dbReference>
<feature type="compositionally biased region" description="Low complexity" evidence="8">
    <location>
        <begin position="1339"/>
        <end position="1358"/>
    </location>
</feature>
<keyword evidence="7" id="KW-0175">Coiled coil</keyword>
<reference evidence="10 11" key="1">
    <citation type="journal article" date="2017" name="Mol. Biol. Evol.">
        <title>The 4-celled Tetrabaena socialis nuclear genome reveals the essential components for genetic control of cell number at the origin of multicellularity in the volvocine lineage.</title>
        <authorList>
            <person name="Featherston J."/>
            <person name="Arakaki Y."/>
            <person name="Hanschen E.R."/>
            <person name="Ferris P.J."/>
            <person name="Michod R.E."/>
            <person name="Olson B.J.S.C."/>
            <person name="Nozaki H."/>
            <person name="Durand P.M."/>
        </authorList>
    </citation>
    <scope>NUCLEOTIDE SEQUENCE [LARGE SCALE GENOMIC DNA]</scope>
    <source>
        <strain evidence="10 11">NIES-571</strain>
    </source>
</reference>
<dbReference type="SMART" id="SM00015">
    <property type="entry name" value="IQ"/>
    <property type="match status" value="3"/>
</dbReference>
<dbReference type="GO" id="GO:0005524">
    <property type="term" value="F:ATP binding"/>
    <property type="evidence" value="ECO:0007669"/>
    <property type="project" value="UniProtKB-UniRule"/>
</dbReference>
<comment type="caution">
    <text evidence="10">The sequence shown here is derived from an EMBL/GenBank/DDBJ whole genome shotgun (WGS) entry which is preliminary data.</text>
</comment>
<dbReference type="Gene3D" id="1.20.120.720">
    <property type="entry name" value="Myosin VI head, motor domain, U50 subdomain"/>
    <property type="match status" value="1"/>
</dbReference>
<feature type="compositionally biased region" description="Polar residues" evidence="8">
    <location>
        <begin position="1219"/>
        <end position="1232"/>
    </location>
</feature>
<evidence type="ECO:0000256" key="3">
    <source>
        <dbReference type="ARBA" id="ARBA00023123"/>
    </source>
</evidence>
<dbReference type="Pfam" id="PF00612">
    <property type="entry name" value="IQ"/>
    <property type="match status" value="2"/>
</dbReference>
<feature type="compositionally biased region" description="Polar residues" evidence="8">
    <location>
        <begin position="1257"/>
        <end position="1271"/>
    </location>
</feature>
<accession>A0A2J7ZYL0</accession>
<dbReference type="EMBL" id="PGGS01000312">
    <property type="protein sequence ID" value="PNH05355.1"/>
    <property type="molecule type" value="Genomic_DNA"/>
</dbReference>
<dbReference type="Gene3D" id="1.10.10.820">
    <property type="match status" value="1"/>
</dbReference>
<feature type="region of interest" description="Disordered" evidence="8">
    <location>
        <begin position="1083"/>
        <end position="1103"/>
    </location>
</feature>
<name>A0A2J7ZYL0_9CHLO</name>
<evidence type="ECO:0000256" key="6">
    <source>
        <dbReference type="PROSITE-ProRule" id="PRU00782"/>
    </source>
</evidence>
<dbReference type="GO" id="GO:0000146">
    <property type="term" value="F:microfilament motor activity"/>
    <property type="evidence" value="ECO:0007669"/>
    <property type="project" value="TreeGrafter"/>
</dbReference>
<dbReference type="Gene3D" id="1.20.5.190">
    <property type="match status" value="1"/>
</dbReference>
<evidence type="ECO:0000256" key="2">
    <source>
        <dbReference type="ARBA" id="ARBA00022840"/>
    </source>
</evidence>
<dbReference type="GO" id="GO:0005737">
    <property type="term" value="C:cytoplasm"/>
    <property type="evidence" value="ECO:0007669"/>
    <property type="project" value="TreeGrafter"/>
</dbReference>
<dbReference type="InterPro" id="IPR027417">
    <property type="entry name" value="P-loop_NTPase"/>
</dbReference>
<proteinExistence type="inferred from homology"/>
<dbReference type="InterPro" id="IPR036961">
    <property type="entry name" value="Kinesin_motor_dom_sf"/>
</dbReference>
<dbReference type="PROSITE" id="PS50096">
    <property type="entry name" value="IQ"/>
    <property type="match status" value="2"/>
</dbReference>
<dbReference type="OrthoDB" id="6108017at2759"/>
<dbReference type="PANTHER" id="PTHR13140:SF706">
    <property type="entry name" value="DILUTE CLASS UNCONVENTIONAL MYOSIN, ISOFORM C"/>
    <property type="match status" value="1"/>
</dbReference>
<dbReference type="GO" id="GO:0016459">
    <property type="term" value="C:myosin complex"/>
    <property type="evidence" value="ECO:0007669"/>
    <property type="project" value="UniProtKB-KW"/>
</dbReference>
<keyword evidence="2 6" id="KW-0067">ATP-binding</keyword>
<feature type="compositionally biased region" description="Low complexity" evidence="8">
    <location>
        <begin position="1490"/>
        <end position="1499"/>
    </location>
</feature>
<dbReference type="Gene3D" id="3.40.850.10">
    <property type="entry name" value="Kinesin motor domain"/>
    <property type="match status" value="1"/>
</dbReference>
<gene>
    <name evidence="10" type="ORF">TSOC_008396</name>
</gene>
<evidence type="ECO:0000256" key="5">
    <source>
        <dbReference type="ARBA" id="ARBA00023203"/>
    </source>
</evidence>
<feature type="coiled-coil region" evidence="7">
    <location>
        <begin position="1012"/>
        <end position="1039"/>
    </location>
</feature>
<evidence type="ECO:0000256" key="4">
    <source>
        <dbReference type="ARBA" id="ARBA00023175"/>
    </source>
</evidence>
<dbReference type="Gene3D" id="1.20.58.530">
    <property type="match status" value="1"/>
</dbReference>
<feature type="compositionally biased region" description="Low complexity" evidence="8">
    <location>
        <begin position="1171"/>
        <end position="1204"/>
    </location>
</feature>
<keyword evidence="5 6" id="KW-0009">Actin-binding</keyword>
<evidence type="ECO:0000259" key="9">
    <source>
        <dbReference type="PROSITE" id="PS51456"/>
    </source>
</evidence>
<keyword evidence="11" id="KW-1185">Reference proteome</keyword>
<feature type="binding site" evidence="6">
    <location>
        <begin position="162"/>
        <end position="169"/>
    </location>
    <ligand>
        <name>ATP</name>
        <dbReference type="ChEBI" id="CHEBI:30616"/>
    </ligand>
</feature>
<feature type="region of interest" description="Disordered" evidence="8">
    <location>
        <begin position="1324"/>
        <end position="1388"/>
    </location>
</feature>
<organism evidence="10 11">
    <name type="scientific">Tetrabaena socialis</name>
    <dbReference type="NCBI Taxonomy" id="47790"/>
    <lineage>
        <taxon>Eukaryota</taxon>
        <taxon>Viridiplantae</taxon>
        <taxon>Chlorophyta</taxon>
        <taxon>core chlorophytes</taxon>
        <taxon>Chlorophyceae</taxon>
        <taxon>CS clade</taxon>
        <taxon>Chlamydomonadales</taxon>
        <taxon>Tetrabaenaceae</taxon>
        <taxon>Tetrabaena</taxon>
    </lineage>
</organism>
<evidence type="ECO:0000313" key="10">
    <source>
        <dbReference type="EMBL" id="PNH05355.1"/>
    </source>
</evidence>
<evidence type="ECO:0000256" key="8">
    <source>
        <dbReference type="SAM" id="MobiDB-lite"/>
    </source>
</evidence>
<dbReference type="GO" id="GO:0030048">
    <property type="term" value="P:actin filament-based movement"/>
    <property type="evidence" value="ECO:0007669"/>
    <property type="project" value="UniProtKB-ARBA"/>
</dbReference>
<sequence>MDQTSALATLSRGARVFYRKDANTWLSGQFLCLATEASVSVQPDTGSGVLSLPMDSVLPANPVLQDGIPDVVQLSYLNEPGILYNLEHRYQADGIYTWAGPVLIALNPCKTLPLYTPEVASEYKQAARESVTTLAPHIYLVAAAAFRQMLRNNSSQSLVVTGESGAGKTETTKKAMQYFATLAGGTGVEDQVLETNPILEAFGNAKTLRNHNSSRFGKLIQIHFNGSHHICGATIKTYLLEKSRVAYQLNGERSFHIFYQLVRGATVEERKTFILPPKVQDFRFLAQSGCFDIADVDDAAEFRAVRQALLDVGIASDTQATLFKLLSGLLWLGNIEFEESGTGDSTKVRQTPALEHAAVLLGVSPEALVTALTTRRIVAPGEVVIKLLKVGEALEARNSLAKAVYSSIFNWIVTRINARLGSGKATSGLYIAILDIYGFEQFDRNSFEQLCINYANERLQQQFTHHLFKLEQLEYESEGVDWTKVEFIDNQECVDVFEVMPPKGLGMLAVLDSQCKFPRATDATLHTQLLDALGSRGHFATNPRVPGSFIIRHYAGSVQYDTNGLLDKNKDTLGADLIKLIASSSKPLLADLGTAVQDEADRSIKKGQTVITRFGQQLRELVSELDSTGLHFVRCIKPNARLAPNCLEPAAVLHQLRCCGVLEVARVAAAGFPTRYQLGAFASRYSVLLSSEEQQALLQQQQGCADQRKVCLVLLERFGLRAGQYQLGHTKVFFRPGVLGMVEDRWAHMQAAVLSVQAGWRMYRCRLAYLQLRRAAMHMQLPVLCVALQALWRARAHRLAYHDLVAKNEAALVFQTAWRGHAARARFLLVRRAVVTIQTRGYRTWKFSRWLARAMQARNRAELNAEEVRVKSKLEADWFSALRAEYSISMEDVPTALAAWRDCCGAGATTIDLVKEALSVWQNPPMAVLSSPREALETTQALAMAVGATTGQLPASSLPAYPAPSAIQPVAEAALLASPVPMMPHAPPPRPPVMVMNSANVTPAVVNRFELAQELAIQVERLNLENVKLQKQLQLERSLTQRYQHKCEEQSVNWLDQVRLLQAYIQKCRAMFGDSQLPPLPKQVAAVTQPSEAARQGSNAGGQEEIPIASAAMGGAMSAARATLAQDAAAAPGTTASAGRASVDAQAITPGSVSAARASLEQDGSTAAQSLAAAHARSASSGPVQASSAAQPAATSTSSAAAAEPSPPPPSSILRDTQPDVTRNVSMASQTDPVPEPLPAPEPAPVALVEPPPPLATSCSATQTPASSQGHITAAVGTETGPEGAPQLPMSLGAAAARQGAAVGGPAEHGVATAAVLVASRAGEEPALTVPSPPASLRSGSVSSEPGPSSSVGGQQVSAATSISHSQQQQQAGPSSMPRSGGGAVLPPANASQRYVAKLGEELEKVMQVLPDDVAFIREVQEGQLVAPEMDPGVELFKLKKKFDVWKREFKEKLRTTEEVLRKIEHMESRPTPGHHGSDTLRPSQSLRVSGPASAAAPQGAGGRVAGGSAAPEAMQRPGQQDTNVSKRKTGSSSKLLNKLFSGGAR</sequence>
<feature type="region of interest" description="Disordered" evidence="8">
    <location>
        <begin position="1465"/>
        <end position="1546"/>
    </location>
</feature>